<dbReference type="RefSeq" id="WP_071077170.1">
    <property type="nucleotide sequence ID" value="NZ_LFKP01000008.1"/>
</dbReference>
<reference evidence="1 2" key="1">
    <citation type="submission" date="2015-06" db="EMBL/GenBank/DDBJ databases">
        <title>Draft genome sequencing of a biphenyl-degrading bacterium, Janthinobacterium lividum MEG1.</title>
        <authorList>
            <person name="Shimodaira J."/>
            <person name="Hatta T."/>
        </authorList>
    </citation>
    <scope>NUCLEOTIDE SEQUENCE [LARGE SCALE GENOMIC DNA]</scope>
    <source>
        <strain evidence="1 2">MEG1</strain>
    </source>
</reference>
<protein>
    <submittedName>
        <fullName evidence="1">Uncharacterized protein</fullName>
    </submittedName>
</protein>
<organism evidence="1 2">
    <name type="scientific">Janthinobacterium lividum</name>
    <dbReference type="NCBI Taxonomy" id="29581"/>
    <lineage>
        <taxon>Bacteria</taxon>
        <taxon>Pseudomonadati</taxon>
        <taxon>Pseudomonadota</taxon>
        <taxon>Betaproteobacteria</taxon>
        <taxon>Burkholderiales</taxon>
        <taxon>Oxalobacteraceae</taxon>
        <taxon>Janthinobacterium</taxon>
    </lineage>
</organism>
<sequence>MASKPQIGTGNATVINTGEEVIVSITVTNIGSETASKVFLTGATLGAARRISPQNFPMYIGNLTNEGSGSIGARFSTTGLTPGQQYLLTLRGTYEAGGTLGFVVNRYVMIPQPAPYATPRLRSHVNVLLNNATWTYTIFNDEPLGSSLHIAAFHLDIVAPTTVTGTPHGWQSESDLMTYVGWISGDAHIAPQQALGGFEIQSPTGRSESTSYSLTSWDHAANNAGPVGLDSVLSPSRAR</sequence>
<proteinExistence type="predicted"/>
<dbReference type="Proteomes" id="UP000179840">
    <property type="component" value="Unassembled WGS sequence"/>
</dbReference>
<comment type="caution">
    <text evidence="1">The sequence shown here is derived from an EMBL/GenBank/DDBJ whole genome shotgun (WGS) entry which is preliminary data.</text>
</comment>
<evidence type="ECO:0000313" key="1">
    <source>
        <dbReference type="EMBL" id="OHV95717.1"/>
    </source>
</evidence>
<accession>A0A1S1U5I0</accession>
<evidence type="ECO:0000313" key="2">
    <source>
        <dbReference type="Proteomes" id="UP000179840"/>
    </source>
</evidence>
<dbReference type="AlphaFoldDB" id="A0A1S1U5I0"/>
<gene>
    <name evidence="1" type="ORF">AKG95_12320</name>
</gene>
<dbReference type="EMBL" id="LFKP01000008">
    <property type="protein sequence ID" value="OHV95717.1"/>
    <property type="molecule type" value="Genomic_DNA"/>
</dbReference>
<name>A0A1S1U5I0_9BURK</name>